<name>W7TEV3_9STRA</name>
<reference evidence="4 5" key="1">
    <citation type="journal article" date="2014" name="Mol. Plant">
        <title>Chromosome Scale Genome Assembly and Transcriptome Profiling of Nannochloropsis gaditana in Nitrogen Depletion.</title>
        <authorList>
            <person name="Corteggiani Carpinelli E."/>
            <person name="Telatin A."/>
            <person name="Vitulo N."/>
            <person name="Forcato C."/>
            <person name="D'Angelo M."/>
            <person name="Schiavon R."/>
            <person name="Vezzi A."/>
            <person name="Giacometti G.M."/>
            <person name="Morosinotto T."/>
            <person name="Valle G."/>
        </authorList>
    </citation>
    <scope>NUCLEOTIDE SEQUENCE [LARGE SCALE GENOMIC DNA]</scope>
    <source>
        <strain evidence="4 5">B-31</strain>
    </source>
</reference>
<accession>W7TEV3</accession>
<evidence type="ECO:0000256" key="2">
    <source>
        <dbReference type="SAM" id="SignalP"/>
    </source>
</evidence>
<sequence length="476" mass="53084">MQDRAARGPVIFLVLLAFQLISTVTGLRSCAGMRARVLPGFIFRLHNNQNGEFSAILTLPYRRWGPSLRSCINVPYQRGSTASTVSTPGTTQPAPRPKSLQDLREIASFFPGTPKDNSTAFFHASCEFATVPEAVATALHMSHDRAAKLHEIGAVYIYRQNKFRRTHLIEKYPPSTVLEGDLFRVYLFPRRFPECMIDYTFRVIWENDDLLLVDKPPGCPCSLHVSNALEALDVAASASLGLNLIRMNRLDVVTSGLVPLAKTAQGATRFWEEIRRDRLGKRYKALLTGPVPVGLLEHYMPGKIIHRRPAPRAISRRPLPGWKLCQTRVLSCQPVAFSELNLVAIHDGQDGGSGGEKDLPPSLYEVEAELVTGRTHQLRAVFAAEGSPIWQDSMYAPMTSFLLEDEKDPAIQALYPLCMEPRASTGIALQCARLSFWEQTVHAGAPWWRRKGVNREGGCPDVESDRQGLRESKEVK</sequence>
<organism evidence="4 5">
    <name type="scientific">Nannochloropsis gaditana</name>
    <dbReference type="NCBI Taxonomy" id="72520"/>
    <lineage>
        <taxon>Eukaryota</taxon>
        <taxon>Sar</taxon>
        <taxon>Stramenopiles</taxon>
        <taxon>Ochrophyta</taxon>
        <taxon>Eustigmatophyceae</taxon>
        <taxon>Eustigmatales</taxon>
        <taxon>Monodopsidaceae</taxon>
        <taxon>Nannochloropsis</taxon>
    </lineage>
</organism>
<keyword evidence="2" id="KW-0732">Signal</keyword>
<dbReference type="Proteomes" id="UP000019335">
    <property type="component" value="Unassembled WGS sequence"/>
</dbReference>
<dbReference type="Pfam" id="PF00849">
    <property type="entry name" value="PseudoU_synth_2"/>
    <property type="match status" value="1"/>
</dbReference>
<evidence type="ECO:0000256" key="1">
    <source>
        <dbReference type="SAM" id="MobiDB-lite"/>
    </source>
</evidence>
<dbReference type="Gene3D" id="3.30.2350.10">
    <property type="entry name" value="Pseudouridine synthase"/>
    <property type="match status" value="1"/>
</dbReference>
<dbReference type="InterPro" id="IPR006145">
    <property type="entry name" value="PsdUridine_synth_RsuA/RluA"/>
</dbReference>
<gene>
    <name evidence="4" type="ORF">Naga_100244g6</name>
</gene>
<dbReference type="OrthoDB" id="424794at2759"/>
<feature type="compositionally biased region" description="Basic and acidic residues" evidence="1">
    <location>
        <begin position="463"/>
        <end position="476"/>
    </location>
</feature>
<comment type="caution">
    <text evidence="4">The sequence shown here is derived from an EMBL/GenBank/DDBJ whole genome shotgun (WGS) entry which is preliminary data.</text>
</comment>
<dbReference type="GO" id="GO:0009982">
    <property type="term" value="F:pseudouridine synthase activity"/>
    <property type="evidence" value="ECO:0007669"/>
    <property type="project" value="InterPro"/>
</dbReference>
<dbReference type="GO" id="GO:0000455">
    <property type="term" value="P:enzyme-directed rRNA pseudouridine synthesis"/>
    <property type="evidence" value="ECO:0007669"/>
    <property type="project" value="TreeGrafter"/>
</dbReference>
<dbReference type="SUPFAM" id="SSF55120">
    <property type="entry name" value="Pseudouridine synthase"/>
    <property type="match status" value="1"/>
</dbReference>
<protein>
    <submittedName>
        <fullName evidence="4">Ribosomal pseudouridine</fullName>
    </submittedName>
</protein>
<evidence type="ECO:0000313" key="5">
    <source>
        <dbReference type="Proteomes" id="UP000019335"/>
    </source>
</evidence>
<feature type="domain" description="Pseudouridine synthase RsuA/RluA-like" evidence="3">
    <location>
        <begin position="209"/>
        <end position="384"/>
    </location>
</feature>
<dbReference type="InterPro" id="IPR020103">
    <property type="entry name" value="PsdUridine_synth_cat_dom_sf"/>
</dbReference>
<dbReference type="PANTHER" id="PTHR21600">
    <property type="entry name" value="MITOCHONDRIAL RNA PSEUDOURIDINE SYNTHASE"/>
    <property type="match status" value="1"/>
</dbReference>
<dbReference type="InterPro" id="IPR050188">
    <property type="entry name" value="RluA_PseudoU_synthase"/>
</dbReference>
<feature type="region of interest" description="Disordered" evidence="1">
    <location>
        <begin position="454"/>
        <end position="476"/>
    </location>
</feature>
<feature type="signal peptide" evidence="2">
    <location>
        <begin position="1"/>
        <end position="26"/>
    </location>
</feature>
<dbReference type="GO" id="GO:0003723">
    <property type="term" value="F:RNA binding"/>
    <property type="evidence" value="ECO:0007669"/>
    <property type="project" value="InterPro"/>
</dbReference>
<dbReference type="AlphaFoldDB" id="W7TEV3"/>
<keyword evidence="5" id="KW-1185">Reference proteome</keyword>
<evidence type="ECO:0000313" key="4">
    <source>
        <dbReference type="EMBL" id="EWM22063.1"/>
    </source>
</evidence>
<dbReference type="EMBL" id="AZIL01002281">
    <property type="protein sequence ID" value="EWM22063.1"/>
    <property type="molecule type" value="Genomic_DNA"/>
</dbReference>
<proteinExistence type="predicted"/>
<dbReference type="PANTHER" id="PTHR21600:SF52">
    <property type="entry name" value="PSEUDOURIDINE SYNTHASE RSUA_RLUA-LIKE DOMAIN-CONTAINING PROTEIN"/>
    <property type="match status" value="1"/>
</dbReference>
<feature type="chain" id="PRO_5004900815" evidence="2">
    <location>
        <begin position="27"/>
        <end position="476"/>
    </location>
</feature>
<dbReference type="CDD" id="cd02869">
    <property type="entry name" value="PseudoU_synth_RluA_like"/>
    <property type="match status" value="1"/>
</dbReference>
<evidence type="ECO:0000259" key="3">
    <source>
        <dbReference type="Pfam" id="PF00849"/>
    </source>
</evidence>